<evidence type="ECO:0000256" key="7">
    <source>
        <dbReference type="ARBA" id="ARBA00023211"/>
    </source>
</evidence>
<feature type="transmembrane region" description="Helical" evidence="8">
    <location>
        <begin position="103"/>
        <end position="125"/>
    </location>
</feature>
<gene>
    <name evidence="8" type="primary">mntP</name>
    <name evidence="9" type="ORF">DD235_03235</name>
</gene>
<comment type="function">
    <text evidence="8">Probably functions as a manganese efflux pump.</text>
</comment>
<evidence type="ECO:0000256" key="3">
    <source>
        <dbReference type="ARBA" id="ARBA00022692"/>
    </source>
</evidence>
<organism evidence="9 10">
    <name type="scientific">Corticimicrobacter populi</name>
    <dbReference type="NCBI Taxonomy" id="2175229"/>
    <lineage>
        <taxon>Bacteria</taxon>
        <taxon>Pseudomonadati</taxon>
        <taxon>Pseudomonadota</taxon>
        <taxon>Betaproteobacteria</taxon>
        <taxon>Burkholderiales</taxon>
        <taxon>Alcaligenaceae</taxon>
        <taxon>Corticimicrobacter</taxon>
    </lineage>
</organism>
<dbReference type="Pfam" id="PF02659">
    <property type="entry name" value="Mntp"/>
    <property type="match status" value="1"/>
</dbReference>
<dbReference type="HAMAP" id="MF_01521">
    <property type="entry name" value="MntP_pump"/>
    <property type="match status" value="1"/>
</dbReference>
<evidence type="ECO:0000256" key="1">
    <source>
        <dbReference type="ARBA" id="ARBA00022448"/>
    </source>
</evidence>
<evidence type="ECO:0000256" key="4">
    <source>
        <dbReference type="ARBA" id="ARBA00022989"/>
    </source>
</evidence>
<feature type="transmembrane region" description="Helical" evidence="8">
    <location>
        <begin position="38"/>
        <end position="57"/>
    </location>
</feature>
<accession>A0A2V1K9F7</accession>
<keyword evidence="3 8" id="KW-0812">Transmembrane</keyword>
<name>A0A2V1K9F7_9BURK</name>
<protein>
    <recommendedName>
        <fullName evidence="8">Putative manganese efflux pump MntP</fullName>
    </recommendedName>
</protein>
<comment type="caution">
    <text evidence="9">The sequence shown here is derived from an EMBL/GenBank/DDBJ whole genome shotgun (WGS) entry which is preliminary data.</text>
</comment>
<feature type="transmembrane region" description="Helical" evidence="8">
    <location>
        <begin position="69"/>
        <end position="91"/>
    </location>
</feature>
<dbReference type="EMBL" id="QETA01000001">
    <property type="protein sequence ID" value="PWF25592.1"/>
    <property type="molecule type" value="Genomic_DNA"/>
</dbReference>
<dbReference type="InterPro" id="IPR003810">
    <property type="entry name" value="Mntp/YtaF"/>
</dbReference>
<evidence type="ECO:0000256" key="8">
    <source>
        <dbReference type="HAMAP-Rule" id="MF_01521"/>
    </source>
</evidence>
<dbReference type="PANTHER" id="PTHR35529">
    <property type="entry name" value="MANGANESE EFFLUX PUMP MNTP-RELATED"/>
    <property type="match status" value="1"/>
</dbReference>
<feature type="transmembrane region" description="Helical" evidence="8">
    <location>
        <begin position="164"/>
        <end position="180"/>
    </location>
</feature>
<feature type="transmembrane region" description="Helical" evidence="8">
    <location>
        <begin position="131"/>
        <end position="152"/>
    </location>
</feature>
<dbReference type="GO" id="GO:0005886">
    <property type="term" value="C:plasma membrane"/>
    <property type="evidence" value="ECO:0007669"/>
    <property type="project" value="UniProtKB-SubCell"/>
</dbReference>
<keyword evidence="4 8" id="KW-1133">Transmembrane helix</keyword>
<dbReference type="AlphaFoldDB" id="A0A2V1K9F7"/>
<feature type="transmembrane region" description="Helical" evidence="8">
    <location>
        <begin position="6"/>
        <end position="26"/>
    </location>
</feature>
<sequence>MTLPVTLLAFGMSMDAFAAAIGKGTALNRPGLREAMRIGLIFGVIEFITPLLGWLLGQTAAQYVSHWDHWIAFVLLCFLGGRMILSGARPASGEPVVLQRHPFWVLAVTGIATSIDAFAIGVGLAFLDVPIIPAAIAIGMATFIMTTLGVLLGRVLGKLAGRQAEILGGVLLIVIGAVILKEHMLPAA</sequence>
<proteinExistence type="inferred from homology"/>
<keyword evidence="1 8" id="KW-0813">Transport</keyword>
<evidence type="ECO:0000256" key="6">
    <source>
        <dbReference type="ARBA" id="ARBA00023136"/>
    </source>
</evidence>
<dbReference type="NCBIfam" id="NF008546">
    <property type="entry name" value="PRK11469.1"/>
    <property type="match status" value="1"/>
</dbReference>
<keyword evidence="2 8" id="KW-1003">Cell membrane</keyword>
<evidence type="ECO:0000256" key="2">
    <source>
        <dbReference type="ARBA" id="ARBA00022475"/>
    </source>
</evidence>
<keyword evidence="5 8" id="KW-0406">Ion transport</keyword>
<keyword evidence="7 8" id="KW-0464">Manganese</keyword>
<keyword evidence="10" id="KW-1185">Reference proteome</keyword>
<comment type="similarity">
    <text evidence="8">Belongs to the MntP (TC 9.B.29) family.</text>
</comment>
<keyword evidence="6 8" id="KW-0472">Membrane</keyword>
<evidence type="ECO:0000313" key="10">
    <source>
        <dbReference type="Proteomes" id="UP000245212"/>
    </source>
</evidence>
<dbReference type="PANTHER" id="PTHR35529:SF1">
    <property type="entry name" value="MANGANESE EFFLUX PUMP MNTP-RELATED"/>
    <property type="match status" value="1"/>
</dbReference>
<comment type="subcellular location">
    <subcellularLocation>
        <location evidence="8">Cell membrane</location>
        <topology evidence="8">Multi-pass membrane protein</topology>
    </subcellularLocation>
</comment>
<evidence type="ECO:0000313" key="9">
    <source>
        <dbReference type="EMBL" id="PWF25592.1"/>
    </source>
</evidence>
<dbReference type="GO" id="GO:0005384">
    <property type="term" value="F:manganese ion transmembrane transporter activity"/>
    <property type="evidence" value="ECO:0007669"/>
    <property type="project" value="UniProtKB-UniRule"/>
</dbReference>
<evidence type="ECO:0000256" key="5">
    <source>
        <dbReference type="ARBA" id="ARBA00023065"/>
    </source>
</evidence>
<dbReference type="InterPro" id="IPR022929">
    <property type="entry name" value="Put_MntP"/>
</dbReference>
<reference evidence="10" key="1">
    <citation type="submission" date="2018-05" db="EMBL/GenBank/DDBJ databases">
        <authorList>
            <person name="Li Y."/>
        </authorList>
    </citation>
    <scope>NUCLEOTIDE SEQUENCE [LARGE SCALE GENOMIC DNA]</scope>
    <source>
        <strain evidence="10">3d-2-2</strain>
    </source>
</reference>
<dbReference type="Proteomes" id="UP000245212">
    <property type="component" value="Unassembled WGS sequence"/>
</dbReference>